<dbReference type="Pfam" id="PF01363">
    <property type="entry name" value="FYVE"/>
    <property type="match status" value="1"/>
</dbReference>
<dbReference type="InterPro" id="IPR013083">
    <property type="entry name" value="Znf_RING/FYVE/PHD"/>
</dbReference>
<gene>
    <name evidence="7" type="ORF">BSTOLATCC_MIC40790</name>
</gene>
<keyword evidence="2 4" id="KW-0863">Zinc-finger</keyword>
<sequence length="281" mass="33343">MEAKLVRQDSSKQVVSIDVDLNGIIQHEDRDHYKKDKLCTVCATQFGRIGIVHAKKHFCKFCYRGVCAKCSSQQIHHPEYKEPKRICNKCFQKVLAIHSSTSAQEEVKRVLGDMSSAEEQLRNLIIEKENEKANREEWERKVAAKLEEREKLTQSEAELEELKKQLEDLNLQNLELNKRIVELEGEKKNLREKEIEHENENYTEEEYERLIKTKLDEIETETVEGNRLKKMIEEYRSLLKQCNFEDLDKEYDEVKEKIEKESEEIKKLEELISKQNTKREN</sequence>
<protein>
    <recommendedName>
        <fullName evidence="6">FYVE-type domain-containing protein</fullName>
    </recommendedName>
</protein>
<evidence type="ECO:0000256" key="4">
    <source>
        <dbReference type="PROSITE-ProRule" id="PRU00091"/>
    </source>
</evidence>
<evidence type="ECO:0000256" key="1">
    <source>
        <dbReference type="ARBA" id="ARBA00022723"/>
    </source>
</evidence>
<feature type="coiled-coil region" evidence="5">
    <location>
        <begin position="107"/>
        <end position="200"/>
    </location>
</feature>
<dbReference type="InterPro" id="IPR011011">
    <property type="entry name" value="Znf_FYVE_PHD"/>
</dbReference>
<feature type="domain" description="FYVE-type" evidence="6">
    <location>
        <begin position="33"/>
        <end position="95"/>
    </location>
</feature>
<dbReference type="Gene3D" id="3.30.40.10">
    <property type="entry name" value="Zinc/RING finger domain, C3HC4 (zinc finger)"/>
    <property type="match status" value="1"/>
</dbReference>
<dbReference type="GO" id="GO:0008270">
    <property type="term" value="F:zinc ion binding"/>
    <property type="evidence" value="ECO:0007669"/>
    <property type="project" value="UniProtKB-KW"/>
</dbReference>
<dbReference type="Proteomes" id="UP001162131">
    <property type="component" value="Unassembled WGS sequence"/>
</dbReference>
<dbReference type="SMART" id="SM00064">
    <property type="entry name" value="FYVE"/>
    <property type="match status" value="1"/>
</dbReference>
<keyword evidence="5" id="KW-0175">Coiled coil</keyword>
<evidence type="ECO:0000256" key="2">
    <source>
        <dbReference type="ARBA" id="ARBA00022771"/>
    </source>
</evidence>
<dbReference type="SUPFAM" id="SSF57903">
    <property type="entry name" value="FYVE/PHD zinc finger"/>
    <property type="match status" value="1"/>
</dbReference>
<evidence type="ECO:0000256" key="5">
    <source>
        <dbReference type="SAM" id="Coils"/>
    </source>
</evidence>
<dbReference type="EMBL" id="CAJZBQ010000040">
    <property type="protein sequence ID" value="CAG9326362.1"/>
    <property type="molecule type" value="Genomic_DNA"/>
</dbReference>
<keyword evidence="3" id="KW-0862">Zinc</keyword>
<dbReference type="InterPro" id="IPR017455">
    <property type="entry name" value="Znf_FYVE-rel"/>
</dbReference>
<proteinExistence type="predicted"/>
<evidence type="ECO:0000313" key="8">
    <source>
        <dbReference type="Proteomes" id="UP001162131"/>
    </source>
</evidence>
<dbReference type="PROSITE" id="PS50178">
    <property type="entry name" value="ZF_FYVE"/>
    <property type="match status" value="1"/>
</dbReference>
<reference evidence="7" key="1">
    <citation type="submission" date="2021-09" db="EMBL/GenBank/DDBJ databases">
        <authorList>
            <consortium name="AG Swart"/>
            <person name="Singh M."/>
            <person name="Singh A."/>
            <person name="Seah K."/>
            <person name="Emmerich C."/>
        </authorList>
    </citation>
    <scope>NUCLEOTIDE SEQUENCE</scope>
    <source>
        <strain evidence="7">ATCC30299</strain>
    </source>
</reference>
<feature type="coiled-coil region" evidence="5">
    <location>
        <begin position="244"/>
        <end position="278"/>
    </location>
</feature>
<comment type="caution">
    <text evidence="7">The sequence shown here is derived from an EMBL/GenBank/DDBJ whole genome shotgun (WGS) entry which is preliminary data.</text>
</comment>
<organism evidence="7 8">
    <name type="scientific">Blepharisma stoltei</name>
    <dbReference type="NCBI Taxonomy" id="1481888"/>
    <lineage>
        <taxon>Eukaryota</taxon>
        <taxon>Sar</taxon>
        <taxon>Alveolata</taxon>
        <taxon>Ciliophora</taxon>
        <taxon>Postciliodesmatophora</taxon>
        <taxon>Heterotrichea</taxon>
        <taxon>Heterotrichida</taxon>
        <taxon>Blepharismidae</taxon>
        <taxon>Blepharisma</taxon>
    </lineage>
</organism>
<accession>A0AAU9JSF0</accession>
<dbReference type="InterPro" id="IPR000306">
    <property type="entry name" value="Znf_FYVE"/>
</dbReference>
<evidence type="ECO:0000259" key="6">
    <source>
        <dbReference type="PROSITE" id="PS50178"/>
    </source>
</evidence>
<dbReference type="AlphaFoldDB" id="A0AAU9JSF0"/>
<evidence type="ECO:0000313" key="7">
    <source>
        <dbReference type="EMBL" id="CAG9326362.1"/>
    </source>
</evidence>
<keyword evidence="1" id="KW-0479">Metal-binding</keyword>
<keyword evidence="8" id="KW-1185">Reference proteome</keyword>
<name>A0AAU9JSF0_9CILI</name>
<evidence type="ECO:0000256" key="3">
    <source>
        <dbReference type="ARBA" id="ARBA00022833"/>
    </source>
</evidence>
<dbReference type="CDD" id="cd00065">
    <property type="entry name" value="FYVE_like_SF"/>
    <property type="match status" value="1"/>
</dbReference>